<comment type="caution">
    <text evidence="1">The sequence shown here is derived from an EMBL/GenBank/DDBJ whole genome shotgun (WGS) entry which is preliminary data.</text>
</comment>
<reference evidence="1" key="2">
    <citation type="submission" date="2023-05" db="EMBL/GenBank/DDBJ databases">
        <authorList>
            <consortium name="Lawrence Berkeley National Laboratory"/>
            <person name="Steindorff A."/>
            <person name="Hensen N."/>
            <person name="Bonometti L."/>
            <person name="Westerberg I."/>
            <person name="Brannstrom I.O."/>
            <person name="Guillou S."/>
            <person name="Cros-Aarteil S."/>
            <person name="Calhoun S."/>
            <person name="Haridas S."/>
            <person name="Kuo A."/>
            <person name="Mondo S."/>
            <person name="Pangilinan J."/>
            <person name="Riley R."/>
            <person name="Labutti K."/>
            <person name="Andreopoulos B."/>
            <person name="Lipzen A."/>
            <person name="Chen C."/>
            <person name="Yanf M."/>
            <person name="Daum C."/>
            <person name="Ng V."/>
            <person name="Clum A."/>
            <person name="Ohm R."/>
            <person name="Martin F."/>
            <person name="Silar P."/>
            <person name="Natvig D."/>
            <person name="Lalanne C."/>
            <person name="Gautier V."/>
            <person name="Ament-Velasquez S.L."/>
            <person name="Kruys A."/>
            <person name="Hutchinson M.I."/>
            <person name="Powell A.J."/>
            <person name="Barry K."/>
            <person name="Miller A.N."/>
            <person name="Grigoriev I.V."/>
            <person name="Debuchy R."/>
            <person name="Gladieux P."/>
            <person name="Thoren M.H."/>
            <person name="Johannesson H."/>
        </authorList>
    </citation>
    <scope>NUCLEOTIDE SEQUENCE</scope>
    <source>
        <strain evidence="1">CBS 508.74</strain>
    </source>
</reference>
<accession>A0AAN6TH34</accession>
<organism evidence="1 2">
    <name type="scientific">Canariomyces notabilis</name>
    <dbReference type="NCBI Taxonomy" id="2074819"/>
    <lineage>
        <taxon>Eukaryota</taxon>
        <taxon>Fungi</taxon>
        <taxon>Dikarya</taxon>
        <taxon>Ascomycota</taxon>
        <taxon>Pezizomycotina</taxon>
        <taxon>Sordariomycetes</taxon>
        <taxon>Sordariomycetidae</taxon>
        <taxon>Sordariales</taxon>
        <taxon>Chaetomiaceae</taxon>
        <taxon>Canariomyces</taxon>
    </lineage>
</organism>
<dbReference type="RefSeq" id="XP_064671896.1">
    <property type="nucleotide sequence ID" value="XM_064810188.1"/>
</dbReference>
<dbReference type="AlphaFoldDB" id="A0AAN6TH34"/>
<evidence type="ECO:0000313" key="2">
    <source>
        <dbReference type="Proteomes" id="UP001302812"/>
    </source>
</evidence>
<dbReference type="EMBL" id="MU853337">
    <property type="protein sequence ID" value="KAK4114326.1"/>
    <property type="molecule type" value="Genomic_DNA"/>
</dbReference>
<sequence>MVVCRPCTDILARQTNLAAYLAPHKGTWAGDRTCLKRQQECLPHHSQWPRITLNFPHLRNPPATAAYVLALPFCLSHDSKTVDSTHRGYLTSPTLILGTTRTEPNARWPPSPPDSPIASAYNQNVHTNLHAAPWIALRLLLYTMWYTYLTPYWNYLAMPPPEIRTPAQQQPCWTRQFASPPTSTCRD</sequence>
<dbReference type="GeneID" id="89934313"/>
<reference evidence="1" key="1">
    <citation type="journal article" date="2023" name="Mol. Phylogenet. Evol.">
        <title>Genome-scale phylogeny and comparative genomics of the fungal order Sordariales.</title>
        <authorList>
            <person name="Hensen N."/>
            <person name="Bonometti L."/>
            <person name="Westerberg I."/>
            <person name="Brannstrom I.O."/>
            <person name="Guillou S."/>
            <person name="Cros-Aarteil S."/>
            <person name="Calhoun S."/>
            <person name="Haridas S."/>
            <person name="Kuo A."/>
            <person name="Mondo S."/>
            <person name="Pangilinan J."/>
            <person name="Riley R."/>
            <person name="LaButti K."/>
            <person name="Andreopoulos B."/>
            <person name="Lipzen A."/>
            <person name="Chen C."/>
            <person name="Yan M."/>
            <person name="Daum C."/>
            <person name="Ng V."/>
            <person name="Clum A."/>
            <person name="Steindorff A."/>
            <person name="Ohm R.A."/>
            <person name="Martin F."/>
            <person name="Silar P."/>
            <person name="Natvig D.O."/>
            <person name="Lalanne C."/>
            <person name="Gautier V."/>
            <person name="Ament-Velasquez S.L."/>
            <person name="Kruys A."/>
            <person name="Hutchinson M.I."/>
            <person name="Powell A.J."/>
            <person name="Barry K."/>
            <person name="Miller A.N."/>
            <person name="Grigoriev I.V."/>
            <person name="Debuchy R."/>
            <person name="Gladieux P."/>
            <person name="Hiltunen Thoren M."/>
            <person name="Johannesson H."/>
        </authorList>
    </citation>
    <scope>NUCLEOTIDE SEQUENCE</scope>
    <source>
        <strain evidence="1">CBS 508.74</strain>
    </source>
</reference>
<gene>
    <name evidence="1" type="ORF">N656DRAFT_585604</name>
</gene>
<dbReference type="Proteomes" id="UP001302812">
    <property type="component" value="Unassembled WGS sequence"/>
</dbReference>
<keyword evidence="2" id="KW-1185">Reference proteome</keyword>
<proteinExistence type="predicted"/>
<protein>
    <submittedName>
        <fullName evidence="1">Uncharacterized protein</fullName>
    </submittedName>
</protein>
<evidence type="ECO:0000313" key="1">
    <source>
        <dbReference type="EMBL" id="KAK4114326.1"/>
    </source>
</evidence>
<name>A0AAN6TH34_9PEZI</name>